<evidence type="ECO:0000313" key="2">
    <source>
        <dbReference type="EMBL" id="GAA4096101.1"/>
    </source>
</evidence>
<accession>A0ABP7WT08</accession>
<feature type="region of interest" description="Disordered" evidence="1">
    <location>
        <begin position="1"/>
        <end position="34"/>
    </location>
</feature>
<evidence type="ECO:0000313" key="3">
    <source>
        <dbReference type="Proteomes" id="UP001500683"/>
    </source>
</evidence>
<name>A0ABP7WT08_9ACTN</name>
<comment type="caution">
    <text evidence="2">The sequence shown here is derived from an EMBL/GenBank/DDBJ whole genome shotgun (WGS) entry which is preliminary data.</text>
</comment>
<dbReference type="Proteomes" id="UP001500683">
    <property type="component" value="Unassembled WGS sequence"/>
</dbReference>
<proteinExistence type="predicted"/>
<evidence type="ECO:0000256" key="1">
    <source>
        <dbReference type="SAM" id="MobiDB-lite"/>
    </source>
</evidence>
<protein>
    <submittedName>
        <fullName evidence="2">Uncharacterized protein</fullName>
    </submittedName>
</protein>
<reference evidence="3" key="1">
    <citation type="journal article" date="2019" name="Int. J. Syst. Evol. Microbiol.">
        <title>The Global Catalogue of Microorganisms (GCM) 10K type strain sequencing project: providing services to taxonomists for standard genome sequencing and annotation.</title>
        <authorList>
            <consortium name="The Broad Institute Genomics Platform"/>
            <consortium name="The Broad Institute Genome Sequencing Center for Infectious Disease"/>
            <person name="Wu L."/>
            <person name="Ma J."/>
        </authorList>
    </citation>
    <scope>NUCLEOTIDE SEQUENCE [LARGE SCALE GENOMIC DNA]</scope>
    <source>
        <strain evidence="3">JCM 16702</strain>
    </source>
</reference>
<gene>
    <name evidence="2" type="ORF">GCM10022214_69450</name>
</gene>
<sequence length="66" mass="7390">MSASFQEGVDPEETDGAPPRARRRGTVRGSADYLVKEKELSRTSPRNTRYTSWRPVAPEIGAVRSR</sequence>
<dbReference type="EMBL" id="BAAAZG010000054">
    <property type="protein sequence ID" value="GAA4096101.1"/>
    <property type="molecule type" value="Genomic_DNA"/>
</dbReference>
<organism evidence="2 3">
    <name type="scientific">Actinomadura miaoliensis</name>
    <dbReference type="NCBI Taxonomy" id="430685"/>
    <lineage>
        <taxon>Bacteria</taxon>
        <taxon>Bacillati</taxon>
        <taxon>Actinomycetota</taxon>
        <taxon>Actinomycetes</taxon>
        <taxon>Streptosporangiales</taxon>
        <taxon>Thermomonosporaceae</taxon>
        <taxon>Actinomadura</taxon>
    </lineage>
</organism>
<keyword evidence="3" id="KW-1185">Reference proteome</keyword>